<sequence length="85" mass="9606">MEFSNSVFVLKECDDRESPRQRAFSFTLFWIQMYSLPPARMSTAVGKYLGIQVDKCLEVETDIIISLAGGNSFLIIVLMDIAKPL</sequence>
<reference evidence="2" key="1">
    <citation type="submission" date="2016-06" db="EMBL/GenBank/DDBJ databases">
        <title>Parallel loss of symbiosis genes in relatives of nitrogen-fixing non-legume Parasponia.</title>
        <authorList>
            <person name="Van Velzen R."/>
            <person name="Holmer R."/>
            <person name="Bu F."/>
            <person name="Rutten L."/>
            <person name="Van Zeijl A."/>
            <person name="Liu W."/>
            <person name="Santuari L."/>
            <person name="Cao Q."/>
            <person name="Sharma T."/>
            <person name="Shen D."/>
            <person name="Roswanjaya Y."/>
            <person name="Wardhani T."/>
            <person name="Kalhor M.S."/>
            <person name="Jansen J."/>
            <person name="Van den Hoogen J."/>
            <person name="Gungor B."/>
            <person name="Hartog M."/>
            <person name="Hontelez J."/>
            <person name="Verver J."/>
            <person name="Yang W.-C."/>
            <person name="Schijlen E."/>
            <person name="Repin R."/>
            <person name="Schilthuizen M."/>
            <person name="Schranz E."/>
            <person name="Heidstra R."/>
            <person name="Miyata K."/>
            <person name="Fedorova E."/>
            <person name="Kohlen W."/>
            <person name="Bisseling T."/>
            <person name="Smit S."/>
            <person name="Geurts R."/>
        </authorList>
    </citation>
    <scope>NUCLEOTIDE SEQUENCE [LARGE SCALE GENOMIC DNA]</scope>
    <source>
        <strain evidence="2">cv. WU1-14</strain>
    </source>
</reference>
<dbReference type="Proteomes" id="UP000237105">
    <property type="component" value="Unassembled WGS sequence"/>
</dbReference>
<dbReference type="EMBL" id="JXTB01000319">
    <property type="protein sequence ID" value="PON46020.1"/>
    <property type="molecule type" value="Genomic_DNA"/>
</dbReference>
<organism evidence="1 2">
    <name type="scientific">Parasponia andersonii</name>
    <name type="common">Sponia andersonii</name>
    <dbReference type="NCBI Taxonomy" id="3476"/>
    <lineage>
        <taxon>Eukaryota</taxon>
        <taxon>Viridiplantae</taxon>
        <taxon>Streptophyta</taxon>
        <taxon>Embryophyta</taxon>
        <taxon>Tracheophyta</taxon>
        <taxon>Spermatophyta</taxon>
        <taxon>Magnoliopsida</taxon>
        <taxon>eudicotyledons</taxon>
        <taxon>Gunneridae</taxon>
        <taxon>Pentapetalae</taxon>
        <taxon>rosids</taxon>
        <taxon>fabids</taxon>
        <taxon>Rosales</taxon>
        <taxon>Cannabaceae</taxon>
        <taxon>Parasponia</taxon>
    </lineage>
</organism>
<gene>
    <name evidence="1" type="ORF">PanWU01x14_254400</name>
</gene>
<proteinExistence type="predicted"/>
<name>A0A2P5BB71_PARAD</name>
<comment type="caution">
    <text evidence="1">The sequence shown here is derived from an EMBL/GenBank/DDBJ whole genome shotgun (WGS) entry which is preliminary data.</text>
</comment>
<accession>A0A2P5BB71</accession>
<evidence type="ECO:0000313" key="2">
    <source>
        <dbReference type="Proteomes" id="UP000237105"/>
    </source>
</evidence>
<protein>
    <recommendedName>
        <fullName evidence="3">DUF4283 domain-containing protein</fullName>
    </recommendedName>
</protein>
<evidence type="ECO:0000313" key="1">
    <source>
        <dbReference type="EMBL" id="PON46020.1"/>
    </source>
</evidence>
<dbReference type="OrthoDB" id="1461560at2759"/>
<evidence type="ECO:0008006" key="3">
    <source>
        <dbReference type="Google" id="ProtNLM"/>
    </source>
</evidence>
<keyword evidence="2" id="KW-1185">Reference proteome</keyword>
<dbReference type="AlphaFoldDB" id="A0A2P5BB71"/>